<dbReference type="RefSeq" id="WP_207110336.1">
    <property type="nucleotide sequence ID" value="NZ_JAFLVR010000067.1"/>
</dbReference>
<dbReference type="Pfam" id="PF00581">
    <property type="entry name" value="Rhodanese"/>
    <property type="match status" value="1"/>
</dbReference>
<dbReference type="Proteomes" id="UP000664495">
    <property type="component" value="Unassembled WGS sequence"/>
</dbReference>
<dbReference type="EMBL" id="JAFLVR010000067">
    <property type="protein sequence ID" value="MBO0454604.1"/>
    <property type="molecule type" value="Genomic_DNA"/>
</dbReference>
<organism evidence="2 3">
    <name type="scientific">Candidatus Enterococcus murrayae</name>
    <dbReference type="NCBI Taxonomy" id="2815321"/>
    <lineage>
        <taxon>Bacteria</taxon>
        <taxon>Bacillati</taxon>
        <taxon>Bacillota</taxon>
        <taxon>Bacilli</taxon>
        <taxon>Lactobacillales</taxon>
        <taxon>Enterococcaceae</taxon>
        <taxon>Enterococcus</taxon>
    </lineage>
</organism>
<keyword evidence="3" id="KW-1185">Reference proteome</keyword>
<dbReference type="InterPro" id="IPR001763">
    <property type="entry name" value="Rhodanese-like_dom"/>
</dbReference>
<protein>
    <submittedName>
        <fullName evidence="2">Rhodanese-like domain-containing protein</fullName>
    </submittedName>
</protein>
<dbReference type="InterPro" id="IPR036873">
    <property type="entry name" value="Rhodanese-like_dom_sf"/>
</dbReference>
<dbReference type="PROSITE" id="PS50206">
    <property type="entry name" value="RHODANESE_3"/>
    <property type="match status" value="1"/>
</dbReference>
<gene>
    <name evidence="2" type="ORF">JZO85_20280</name>
</gene>
<feature type="domain" description="Rhodanese" evidence="1">
    <location>
        <begin position="27"/>
        <end position="117"/>
    </location>
</feature>
<dbReference type="Gene3D" id="3.40.250.10">
    <property type="entry name" value="Rhodanese-like domain"/>
    <property type="match status" value="1"/>
</dbReference>
<evidence type="ECO:0000313" key="2">
    <source>
        <dbReference type="EMBL" id="MBO0454604.1"/>
    </source>
</evidence>
<sequence length="118" mass="13159">MTRKEYLQAVIDSQRSPIEVFMGIQEKPEAFEVVDVRIGDPAFLKEKIVNAKQIPLIELNERLTELDKTKLIYVATWSGACTLAKQASLLLLENGFNVLEIAGGNEAWAATELPMEPV</sequence>
<evidence type="ECO:0000313" key="3">
    <source>
        <dbReference type="Proteomes" id="UP000664495"/>
    </source>
</evidence>
<accession>A0ABS3HNT8</accession>
<dbReference type="SUPFAM" id="SSF52821">
    <property type="entry name" value="Rhodanese/Cell cycle control phosphatase"/>
    <property type="match status" value="1"/>
</dbReference>
<proteinExistence type="predicted"/>
<comment type="caution">
    <text evidence="2">The sequence shown here is derived from an EMBL/GenBank/DDBJ whole genome shotgun (WGS) entry which is preliminary data.</text>
</comment>
<dbReference type="InterPro" id="IPR050229">
    <property type="entry name" value="GlpE_sulfurtransferase"/>
</dbReference>
<dbReference type="PANTHER" id="PTHR43031">
    <property type="entry name" value="FAD-DEPENDENT OXIDOREDUCTASE"/>
    <property type="match status" value="1"/>
</dbReference>
<dbReference type="PANTHER" id="PTHR43031:SF1">
    <property type="entry name" value="PYRIDINE NUCLEOTIDE-DISULPHIDE OXIDOREDUCTASE"/>
    <property type="match status" value="1"/>
</dbReference>
<name>A0ABS3HNT8_9ENTE</name>
<reference evidence="2 3" key="1">
    <citation type="submission" date="2021-03" db="EMBL/GenBank/DDBJ databases">
        <title>Enterococcal diversity collection.</title>
        <authorList>
            <person name="Gilmore M.S."/>
            <person name="Schwartzman J."/>
            <person name="Van Tyne D."/>
            <person name="Martin M."/>
            <person name="Earl A.M."/>
            <person name="Manson A.L."/>
            <person name="Straub T."/>
            <person name="Salamzade R."/>
            <person name="Saavedra J."/>
            <person name="Lebreton F."/>
            <person name="Prichula J."/>
            <person name="Schaufler K."/>
            <person name="Gaca A."/>
            <person name="Sgardioli B."/>
            <person name="Wagenaar J."/>
            <person name="Strong T."/>
        </authorList>
    </citation>
    <scope>NUCLEOTIDE SEQUENCE [LARGE SCALE GENOMIC DNA]</scope>
    <source>
        <strain evidence="2 3">MJM16</strain>
    </source>
</reference>
<evidence type="ECO:0000259" key="1">
    <source>
        <dbReference type="PROSITE" id="PS50206"/>
    </source>
</evidence>